<dbReference type="InterPro" id="IPR016181">
    <property type="entry name" value="Acyl_CoA_acyltransferase"/>
</dbReference>
<dbReference type="Proteomes" id="UP000515465">
    <property type="component" value="Chromosome"/>
</dbReference>
<evidence type="ECO:0008006" key="4">
    <source>
        <dbReference type="Google" id="ProtNLM"/>
    </source>
</evidence>
<feature type="region of interest" description="Disordered" evidence="1">
    <location>
        <begin position="119"/>
        <end position="145"/>
    </location>
</feature>
<dbReference type="EMBL" id="CP050296">
    <property type="protein sequence ID" value="QND60391.1"/>
    <property type="molecule type" value="Genomic_DNA"/>
</dbReference>
<name>A0A7G6T0V9_9HYPH</name>
<feature type="compositionally biased region" description="Basic residues" evidence="1">
    <location>
        <begin position="119"/>
        <end position="132"/>
    </location>
</feature>
<sequence>MKPEFIYGQDERVIAWATSKIANCRFREDAKAIGAEVAGELVGAFVFDLFSANSCFASIASDGTKRWMTREFVVRGMAYPFIQCGFNRISTMISEHNHDSIRFCEHFGGALEGPLARGRARSRGHAHFRHPAPRMPLSPREQHPLEKQTPARYNRLLPRMTCGPLWQDRTHGQKQQRSTLA</sequence>
<evidence type="ECO:0000313" key="3">
    <source>
        <dbReference type="Proteomes" id="UP000515465"/>
    </source>
</evidence>
<evidence type="ECO:0000313" key="2">
    <source>
        <dbReference type="EMBL" id="QND60391.1"/>
    </source>
</evidence>
<evidence type="ECO:0000256" key="1">
    <source>
        <dbReference type="SAM" id="MobiDB-lite"/>
    </source>
</evidence>
<dbReference type="RefSeq" id="WP_183459270.1">
    <property type="nucleotide sequence ID" value="NZ_CP050296.1"/>
</dbReference>
<protein>
    <recommendedName>
        <fullName evidence="4">GNAT family N-acetyltransferase</fullName>
    </recommendedName>
</protein>
<reference evidence="3" key="1">
    <citation type="journal article" date="2020" name="Mol. Plant Microbe">
        <title>Rhizobial microsymbionts of the narrowly endemic Oxytropis species growing in Kamchatka are characterized by significant genetic diversity and possess a set of genes that are associated with T3SS and T6SS secretion systems and can affect the development of symbiosis.</title>
        <authorList>
            <person name="Safronova V."/>
            <person name="Guro P."/>
            <person name="Sazanova A."/>
            <person name="Kuznetsova I."/>
            <person name="Belimov A."/>
            <person name="Yakubov V."/>
            <person name="Chirak E."/>
            <person name="Afonin A."/>
            <person name="Gogolev Y."/>
            <person name="Andronov E."/>
            <person name="Tikhonovich I."/>
        </authorList>
    </citation>
    <scope>NUCLEOTIDE SEQUENCE [LARGE SCALE GENOMIC DNA]</scope>
    <source>
        <strain evidence="3">583</strain>
    </source>
</reference>
<organism evidence="2 3">
    <name type="scientific">Mesorhizobium huakuii</name>
    <dbReference type="NCBI Taxonomy" id="28104"/>
    <lineage>
        <taxon>Bacteria</taxon>
        <taxon>Pseudomonadati</taxon>
        <taxon>Pseudomonadota</taxon>
        <taxon>Alphaproteobacteria</taxon>
        <taxon>Hyphomicrobiales</taxon>
        <taxon>Phyllobacteriaceae</taxon>
        <taxon>Mesorhizobium</taxon>
    </lineage>
</organism>
<dbReference type="SUPFAM" id="SSF55729">
    <property type="entry name" value="Acyl-CoA N-acyltransferases (Nat)"/>
    <property type="match status" value="1"/>
</dbReference>
<dbReference type="AlphaFoldDB" id="A0A7G6T0V9"/>
<accession>A0A7G6T0V9</accession>
<gene>
    <name evidence="2" type="ORF">HB778_30465</name>
</gene>
<proteinExistence type="predicted"/>